<name>A0A319BFP9_ASPVC</name>
<evidence type="ECO:0000313" key="1">
    <source>
        <dbReference type="EMBL" id="PYH70991.1"/>
    </source>
</evidence>
<evidence type="ECO:0000313" key="2">
    <source>
        <dbReference type="Proteomes" id="UP000248405"/>
    </source>
</evidence>
<organism evidence="1 2">
    <name type="scientific">Aspergillus vadensis (strain CBS 113365 / IMI 142717 / IBT 24658)</name>
    <dbReference type="NCBI Taxonomy" id="1448311"/>
    <lineage>
        <taxon>Eukaryota</taxon>
        <taxon>Fungi</taxon>
        <taxon>Dikarya</taxon>
        <taxon>Ascomycota</taxon>
        <taxon>Pezizomycotina</taxon>
        <taxon>Eurotiomycetes</taxon>
        <taxon>Eurotiomycetidae</taxon>
        <taxon>Eurotiales</taxon>
        <taxon>Aspergillaceae</taxon>
        <taxon>Aspergillus</taxon>
        <taxon>Aspergillus subgen. Circumdati</taxon>
    </lineage>
</organism>
<dbReference type="Pfam" id="PF11951">
    <property type="entry name" value="Fungal_trans_2"/>
    <property type="match status" value="1"/>
</dbReference>
<sequence>MCRSPNHLEFKALQVTLFEYRGLAIRSLKDEIKEDSEYKQTLLLTGILCLLHVDGFLSTFRLHLEGARRIIMGCNGVRSIISLPGMIPVILDYIFLVTMGDTSSPTSGLLVGTLPIEDIEFIILEYGESGFAFRMCPPPLLVEVLKINQLRNKASRELAEWKDLRCETLELLCRLNRFSAKEWVMANDALDEGFEHVVNMFQATVSLYCISSLQDCRILPESFSLSSICLTLRDLVYELVRKVLACFGVAGSGCLVWPLMVLGVQAVGEGCREIRRFVCESLTNQGLNSGTYAPLALREVLEAFWASGKTGWGSCFDKPAIFTALITVNCGGIPCA</sequence>
<dbReference type="Proteomes" id="UP000248405">
    <property type="component" value="Unassembled WGS sequence"/>
</dbReference>
<proteinExistence type="predicted"/>
<dbReference type="RefSeq" id="XP_025564785.1">
    <property type="nucleotide sequence ID" value="XM_025708683.1"/>
</dbReference>
<accession>A0A319BFP9</accession>
<reference evidence="1" key="1">
    <citation type="submission" date="2016-12" db="EMBL/GenBank/DDBJ databases">
        <title>The genomes of Aspergillus section Nigri reveals drivers in fungal speciation.</title>
        <authorList>
            <consortium name="DOE Joint Genome Institute"/>
            <person name="Vesth T.C."/>
            <person name="Nybo J."/>
            <person name="Theobald S."/>
            <person name="Brandl J."/>
            <person name="Frisvad J.C."/>
            <person name="Nielsen K.F."/>
            <person name="Lyhne E.K."/>
            <person name="Kogle M.E."/>
            <person name="Kuo A."/>
            <person name="Riley R."/>
            <person name="Clum A."/>
            <person name="Nolan M."/>
            <person name="Lipzen A."/>
            <person name="Salamov A."/>
            <person name="Henrissat B."/>
            <person name="Wiebenga A."/>
            <person name="De Vries R.P."/>
            <person name="Grigoriev I.V."/>
            <person name="Mortensen U.H."/>
            <person name="Andersen M.R."/>
            <person name="Baker S.E."/>
        </authorList>
    </citation>
    <scope>NUCLEOTIDE SEQUENCE [LARGE SCALE GENOMIC DNA]</scope>
    <source>
        <strain evidence="1">CBS 113365</strain>
    </source>
</reference>
<gene>
    <name evidence="1" type="ORF">BO88DRAFT_423796</name>
</gene>
<dbReference type="EMBL" id="KZ821619">
    <property type="protein sequence ID" value="PYH70991.1"/>
    <property type="molecule type" value="Genomic_DNA"/>
</dbReference>
<dbReference type="InterPro" id="IPR021858">
    <property type="entry name" value="Fun_TF"/>
</dbReference>
<dbReference type="OrthoDB" id="5386330at2759"/>
<keyword evidence="2" id="KW-1185">Reference proteome</keyword>
<dbReference type="AlphaFoldDB" id="A0A319BFP9"/>
<evidence type="ECO:0008006" key="3">
    <source>
        <dbReference type="Google" id="ProtNLM"/>
    </source>
</evidence>
<dbReference type="GeneID" id="37213275"/>
<protein>
    <recommendedName>
        <fullName evidence="3">C6 transcription factor</fullName>
    </recommendedName>
</protein>